<sequence length="62" mass="7305">MLPNPQPYFAKLVDPRRETRNKLHALQDIVMITLCATLCGYDDWVGIEDFAHENEAWLREFL</sequence>
<dbReference type="InterPro" id="IPR032806">
    <property type="entry name" value="YbfD_N"/>
</dbReference>
<evidence type="ECO:0000313" key="3">
    <source>
        <dbReference type="Proteomes" id="UP000199250"/>
    </source>
</evidence>
<reference evidence="2 3" key="1">
    <citation type="submission" date="2016-10" db="EMBL/GenBank/DDBJ databases">
        <authorList>
            <person name="de Groot N.N."/>
        </authorList>
    </citation>
    <scope>NUCLEOTIDE SEQUENCE [LARGE SCALE GENOMIC DNA]</scope>
    <source>
        <strain evidence="2 3">DSM 373</strain>
    </source>
</reference>
<dbReference type="EMBL" id="FNYQ01000147">
    <property type="protein sequence ID" value="SEJ58409.1"/>
    <property type="molecule type" value="Genomic_DNA"/>
</dbReference>
<dbReference type="PANTHER" id="PTHR30298">
    <property type="entry name" value="H REPEAT-ASSOCIATED PREDICTED TRANSPOSASE"/>
    <property type="match status" value="1"/>
</dbReference>
<dbReference type="Proteomes" id="UP000199250">
    <property type="component" value="Unassembled WGS sequence"/>
</dbReference>
<gene>
    <name evidence="2" type="ORF">SAMN04244572_04569</name>
</gene>
<accession>A0A1H6ZY54</accession>
<dbReference type="InterPro" id="IPR051698">
    <property type="entry name" value="Transposase_11-like"/>
</dbReference>
<evidence type="ECO:0000313" key="2">
    <source>
        <dbReference type="EMBL" id="SEJ58409.1"/>
    </source>
</evidence>
<evidence type="ECO:0000259" key="1">
    <source>
        <dbReference type="Pfam" id="PF13808"/>
    </source>
</evidence>
<dbReference type="Pfam" id="PF13808">
    <property type="entry name" value="DDE_Tnp_1_assoc"/>
    <property type="match status" value="1"/>
</dbReference>
<dbReference type="RefSeq" id="WP_139204458.1">
    <property type="nucleotide sequence ID" value="NZ_FNYQ01000147.1"/>
</dbReference>
<dbReference type="PANTHER" id="PTHR30298:SF0">
    <property type="entry name" value="PROTEIN YBFL-RELATED"/>
    <property type="match status" value="1"/>
</dbReference>
<protein>
    <submittedName>
        <fullName evidence="2">DDE_Tnp_1-associated</fullName>
    </submittedName>
</protein>
<dbReference type="AlphaFoldDB" id="A0A1H6ZY54"/>
<proteinExistence type="predicted"/>
<name>A0A1H6ZY54_9GAMM</name>
<feature type="domain" description="H repeat-associated protein N-terminal" evidence="1">
    <location>
        <begin position="8"/>
        <end position="62"/>
    </location>
</feature>
<feature type="non-terminal residue" evidence="2">
    <location>
        <position position="62"/>
    </location>
</feature>
<organism evidence="2 3">
    <name type="scientific">Azotobacter beijerinckii</name>
    <dbReference type="NCBI Taxonomy" id="170623"/>
    <lineage>
        <taxon>Bacteria</taxon>
        <taxon>Pseudomonadati</taxon>
        <taxon>Pseudomonadota</taxon>
        <taxon>Gammaproteobacteria</taxon>
        <taxon>Pseudomonadales</taxon>
        <taxon>Pseudomonadaceae</taxon>
        <taxon>Azotobacter</taxon>
    </lineage>
</organism>
<dbReference type="OrthoDB" id="6648013at2"/>